<keyword evidence="5 6" id="KW-0720">Serine protease</keyword>
<comment type="similarity">
    <text evidence="1 6">Belongs to the peptidase S1B family.</text>
</comment>
<dbReference type="GO" id="GO:0005576">
    <property type="term" value="C:extracellular region"/>
    <property type="evidence" value="ECO:0007669"/>
    <property type="project" value="InterPro"/>
</dbReference>
<dbReference type="PANTHER" id="PTHR36234">
    <property type="entry name" value="LYSYL ENDOPEPTIDASE"/>
    <property type="match status" value="1"/>
</dbReference>
<accession>A0A5E4WD00</accession>
<dbReference type="GO" id="GO:0006508">
    <property type="term" value="P:proteolysis"/>
    <property type="evidence" value="ECO:0007669"/>
    <property type="project" value="UniProtKB-KW"/>
</dbReference>
<proteinExistence type="inferred from homology"/>
<feature type="chain" id="PRO_5023136612" description="Serine protease" evidence="6">
    <location>
        <begin position="25"/>
        <end position="831"/>
    </location>
</feature>
<dbReference type="InterPro" id="IPR008256">
    <property type="entry name" value="Peptidase_S1B"/>
</dbReference>
<evidence type="ECO:0000256" key="1">
    <source>
        <dbReference type="ARBA" id="ARBA00008764"/>
    </source>
</evidence>
<evidence type="ECO:0000256" key="5">
    <source>
        <dbReference type="ARBA" id="ARBA00022825"/>
    </source>
</evidence>
<keyword evidence="4 6" id="KW-0378">Hydrolase</keyword>
<dbReference type="GO" id="GO:0004553">
    <property type="term" value="F:hydrolase activity, hydrolyzing O-glycosyl compounds"/>
    <property type="evidence" value="ECO:0007669"/>
    <property type="project" value="InterPro"/>
</dbReference>
<dbReference type="GO" id="GO:0005975">
    <property type="term" value="P:carbohydrate metabolic process"/>
    <property type="evidence" value="ECO:0007669"/>
    <property type="project" value="InterPro"/>
</dbReference>
<dbReference type="SUPFAM" id="SSF51055">
    <property type="entry name" value="Carbohydrate binding domain"/>
    <property type="match status" value="1"/>
</dbReference>
<dbReference type="CDD" id="cd12215">
    <property type="entry name" value="ChiC_BD"/>
    <property type="match status" value="1"/>
</dbReference>
<dbReference type="InterPro" id="IPR009003">
    <property type="entry name" value="Peptidase_S1_PA"/>
</dbReference>
<protein>
    <recommendedName>
        <fullName evidence="6">Serine protease</fullName>
        <ecNumber evidence="6">3.4.21.-</ecNumber>
    </recommendedName>
</protein>
<sequence length="831" mass="89986">MKNKLALTILFIFIGSSNTTTSWAKDEAPLAHQENLITKKINIDLLSLSKNKKSFTWQISEPNAKEVSVVLNNVALPTGSQLEITEGGTGHTQIYNDKSLYDGSRPNIVSTSSNESVLLIKISKKTNNSDSGHVVINEYTYKNKTDSRAIIGTNQMKYAECYKKINPQIFLRSNAVAKSNVGSGWNIAGGPYVVTNHHVAGDVGFKIHDIFYNYQSPTCEKETTADNTLKIKTEEVVISGGTGGEDYAVYRVDELAYEEAGIRQIFGTLSLNSETSKNELSNGSPVYIAQHPWGAYKRISSLSDDGKPCKTQRGGDDRVLRYDCDTDGGASGSPVLDQTDHRVVALHYGGSSFNVGVLASHLYGKLKGLLPNSNKPSSASIGEGNVAVRDVNSFPYSNNRISLNQSGQIILSALDDARLFHQSGYSIFSAKERRSSGRVVEQSVKLSLITPCGKKSLVMDDCTTEGERYLDLEFLEGNSDEEFGSGWITLRVHSLDGKVLKNLVMPFRRDSYDPFASPFDKGTSVDTYTLTADKTLTTEPIRHHSNFGYVAVRPGQGPQYLTSSDSGYSALTVQVRNAKNETYLAKLRGYRKTACTPSLRPISSMTGCGSGAQPAALVLSFEKTDNKDLPVGAYTGLLPLMAKRDGFERNILVNLSLNLAGETKPPVAAAGKNFTVRTATTSSAYPLDGSASQNAESYTWTILKGAGTFWLQEKQAGPWVSKVENVKARALIPANATGEATYLLTVTGKDGSTAKSEITVTVKPATESGIGGGTTPSWSSTSVYATPCTPVVFAGKVWLNGWWTKGESPTNSGRWGVWREKGSSDMHSACK</sequence>
<dbReference type="EMBL" id="CABPSA010000005">
    <property type="protein sequence ID" value="VVE20925.1"/>
    <property type="molecule type" value="Genomic_DNA"/>
</dbReference>
<dbReference type="Gene3D" id="2.10.10.20">
    <property type="entry name" value="Carbohydrate-binding module superfamily 5/12"/>
    <property type="match status" value="1"/>
</dbReference>
<keyword evidence="3 6" id="KW-0732">Signal</keyword>
<dbReference type="Pfam" id="PF13365">
    <property type="entry name" value="Trypsin_2"/>
    <property type="match status" value="1"/>
</dbReference>
<dbReference type="InterPro" id="IPR013783">
    <property type="entry name" value="Ig-like_fold"/>
</dbReference>
<evidence type="ECO:0000256" key="2">
    <source>
        <dbReference type="ARBA" id="ARBA00022670"/>
    </source>
</evidence>
<feature type="region of interest" description="Disordered" evidence="7">
    <location>
        <begin position="809"/>
        <end position="831"/>
    </location>
</feature>
<organism evidence="8 9">
    <name type="scientific">Pandoraea commovens</name>
    <dbReference type="NCBI Taxonomy" id="2508289"/>
    <lineage>
        <taxon>Bacteria</taxon>
        <taxon>Pseudomonadati</taxon>
        <taxon>Pseudomonadota</taxon>
        <taxon>Betaproteobacteria</taxon>
        <taxon>Burkholderiales</taxon>
        <taxon>Burkholderiaceae</taxon>
        <taxon>Pandoraea</taxon>
    </lineage>
</organism>
<keyword evidence="2 6" id="KW-0645">Protease</keyword>
<name>A0A5E4WD00_9BURK</name>
<evidence type="ECO:0000256" key="6">
    <source>
        <dbReference type="RuleBase" id="RU004296"/>
    </source>
</evidence>
<evidence type="ECO:0000256" key="3">
    <source>
        <dbReference type="ARBA" id="ARBA00022729"/>
    </source>
</evidence>
<reference evidence="8 9" key="1">
    <citation type="submission" date="2019-08" db="EMBL/GenBank/DDBJ databases">
        <authorList>
            <person name="Peeters C."/>
        </authorList>
    </citation>
    <scope>NUCLEOTIDE SEQUENCE [LARGE SCALE GENOMIC DNA]</scope>
    <source>
        <strain evidence="8 9">LMG 31010</strain>
    </source>
</reference>
<dbReference type="GO" id="GO:0008236">
    <property type="term" value="F:serine-type peptidase activity"/>
    <property type="evidence" value="ECO:0007669"/>
    <property type="project" value="UniProtKB-KW"/>
</dbReference>
<dbReference type="SUPFAM" id="SSF50494">
    <property type="entry name" value="Trypsin-like serine proteases"/>
    <property type="match status" value="1"/>
</dbReference>
<dbReference type="PRINTS" id="PR00839">
    <property type="entry name" value="V8PROTEASE"/>
</dbReference>
<evidence type="ECO:0000256" key="7">
    <source>
        <dbReference type="SAM" id="MobiDB-lite"/>
    </source>
</evidence>
<dbReference type="InterPro" id="IPR043504">
    <property type="entry name" value="Peptidase_S1_PA_chymotrypsin"/>
</dbReference>
<dbReference type="GO" id="GO:0030246">
    <property type="term" value="F:carbohydrate binding"/>
    <property type="evidence" value="ECO:0007669"/>
    <property type="project" value="InterPro"/>
</dbReference>
<dbReference type="Gene3D" id="2.60.40.10">
    <property type="entry name" value="Immunoglobulins"/>
    <property type="match status" value="1"/>
</dbReference>
<evidence type="ECO:0000256" key="4">
    <source>
        <dbReference type="ARBA" id="ARBA00022801"/>
    </source>
</evidence>
<dbReference type="Gene3D" id="2.40.10.10">
    <property type="entry name" value="Trypsin-like serine proteases"/>
    <property type="match status" value="2"/>
</dbReference>
<gene>
    <name evidence="8" type="ORF">PCO31010_03158</name>
</gene>
<feature type="signal peptide" evidence="6">
    <location>
        <begin position="1"/>
        <end position="24"/>
    </location>
</feature>
<dbReference type="Proteomes" id="UP000343335">
    <property type="component" value="Unassembled WGS sequence"/>
</dbReference>
<dbReference type="PANTHER" id="PTHR36234:SF5">
    <property type="entry name" value="LYSYL ENDOPEPTIDASE"/>
    <property type="match status" value="1"/>
</dbReference>
<evidence type="ECO:0000313" key="8">
    <source>
        <dbReference type="EMBL" id="VVE20925.1"/>
    </source>
</evidence>
<dbReference type="AlphaFoldDB" id="A0A5E4WD00"/>
<evidence type="ECO:0000313" key="9">
    <source>
        <dbReference type="Proteomes" id="UP000343335"/>
    </source>
</evidence>
<dbReference type="InterPro" id="IPR036573">
    <property type="entry name" value="CBM_sf_5/12"/>
</dbReference>
<dbReference type="EC" id="3.4.21.-" evidence="6"/>